<comment type="similarity">
    <text evidence="2">Belongs to the chloride channel CLIC family.</text>
</comment>
<evidence type="ECO:0000256" key="4">
    <source>
        <dbReference type="ARBA" id="ARBA00022989"/>
    </source>
</evidence>
<dbReference type="AlphaFoldDB" id="A0A7E4UZA1"/>
<dbReference type="InterPro" id="IPR036282">
    <property type="entry name" value="Glutathione-S-Trfase_C_sf"/>
</dbReference>
<dbReference type="PANTHER" id="PTHR43920">
    <property type="entry name" value="CHLORIDE INTRACELLULAR CHANNEL, ISOFORM A"/>
    <property type="match status" value="1"/>
</dbReference>
<dbReference type="GO" id="GO:0005737">
    <property type="term" value="C:cytoplasm"/>
    <property type="evidence" value="ECO:0007669"/>
    <property type="project" value="TreeGrafter"/>
</dbReference>
<dbReference type="SUPFAM" id="SSF47616">
    <property type="entry name" value="GST C-terminal domain-like"/>
    <property type="match status" value="1"/>
</dbReference>
<proteinExistence type="inferred from homology"/>
<dbReference type="InterPro" id="IPR053823">
    <property type="entry name" value="CLIC_N"/>
</dbReference>
<comment type="subcellular location">
    <subcellularLocation>
        <location evidence="1">Membrane</location>
        <topology evidence="1">Single-pass membrane protein</topology>
    </subcellularLocation>
</comment>
<feature type="domain" description="CLIC N-terminal" evidence="7">
    <location>
        <begin position="57"/>
        <end position="109"/>
    </location>
</feature>
<dbReference type="GO" id="GO:0016324">
    <property type="term" value="C:apical plasma membrane"/>
    <property type="evidence" value="ECO:0007669"/>
    <property type="project" value="TreeGrafter"/>
</dbReference>
<evidence type="ECO:0000313" key="9">
    <source>
        <dbReference type="WBParaSite" id="Pan_g14668.t2"/>
    </source>
</evidence>
<accession>A0A7E4UZA1</accession>
<keyword evidence="5" id="KW-0472">Membrane</keyword>
<organism evidence="8 9">
    <name type="scientific">Panagrellus redivivus</name>
    <name type="common">Microworm</name>
    <dbReference type="NCBI Taxonomy" id="6233"/>
    <lineage>
        <taxon>Eukaryota</taxon>
        <taxon>Metazoa</taxon>
        <taxon>Ecdysozoa</taxon>
        <taxon>Nematoda</taxon>
        <taxon>Chromadorea</taxon>
        <taxon>Rhabditida</taxon>
        <taxon>Tylenchina</taxon>
        <taxon>Panagrolaimomorpha</taxon>
        <taxon>Panagrolaimoidea</taxon>
        <taxon>Panagrolaimidae</taxon>
        <taxon>Panagrellus</taxon>
    </lineage>
</organism>
<protein>
    <submittedName>
        <fullName evidence="9">Chloride intracellular channel protein</fullName>
    </submittedName>
</protein>
<dbReference type="Gene3D" id="3.40.30.10">
    <property type="entry name" value="Glutaredoxin"/>
    <property type="match status" value="1"/>
</dbReference>
<dbReference type="Pfam" id="PF22441">
    <property type="entry name" value="CLIC-like_N"/>
    <property type="match status" value="1"/>
</dbReference>
<feature type="compositionally biased region" description="Polar residues" evidence="6">
    <location>
        <begin position="276"/>
        <end position="289"/>
    </location>
</feature>
<evidence type="ECO:0000256" key="1">
    <source>
        <dbReference type="ARBA" id="ARBA00004167"/>
    </source>
</evidence>
<evidence type="ECO:0000259" key="7">
    <source>
        <dbReference type="Pfam" id="PF22441"/>
    </source>
</evidence>
<evidence type="ECO:0000256" key="6">
    <source>
        <dbReference type="SAM" id="MobiDB-lite"/>
    </source>
</evidence>
<evidence type="ECO:0000256" key="2">
    <source>
        <dbReference type="ARBA" id="ARBA00007655"/>
    </source>
</evidence>
<feature type="region of interest" description="Disordered" evidence="6">
    <location>
        <begin position="275"/>
        <end position="311"/>
    </location>
</feature>
<name>A0A7E4UZA1_PANRE</name>
<evidence type="ECO:0000313" key="8">
    <source>
        <dbReference type="Proteomes" id="UP000492821"/>
    </source>
</evidence>
<reference evidence="9" key="2">
    <citation type="submission" date="2020-10" db="UniProtKB">
        <authorList>
            <consortium name="WormBaseParasite"/>
        </authorList>
    </citation>
    <scope>IDENTIFICATION</scope>
</reference>
<dbReference type="PANTHER" id="PTHR43920:SF5">
    <property type="entry name" value="CHLORIDE INTRACELLULAR CHANNEL CLIC"/>
    <property type="match status" value="1"/>
</dbReference>
<sequence>MARLFLGNQTVIPLFPEREPDETYNLLTSEASGKESNSKASSIVATLAGDTMDETVLDLWVKAGSDGTSLGGDPLSQQLFMILLLKGADPKCRFNVRTLNEARPPPEFRSVSFLLTFVAGLRRAPALQHGEDVAYSHPDEIVEYIDHVFPAPSLNGDDIEAESATADLFRAFCFFIKDVKKDPKALLSELYRLDQYLTASNHRFLIADELRHIDCRVLPKLHSIRIVTKALKNVEVPVDLHALWRYLDAAYNNDVFRKSCPSDQEIILYWAERSDSTTFPPSKRSQLSRQKPIHTLVVPEGALEDSNNTDE</sequence>
<keyword evidence="4" id="KW-1133">Transmembrane helix</keyword>
<dbReference type="GO" id="GO:0005254">
    <property type="term" value="F:chloride channel activity"/>
    <property type="evidence" value="ECO:0007669"/>
    <property type="project" value="TreeGrafter"/>
</dbReference>
<evidence type="ECO:0000256" key="3">
    <source>
        <dbReference type="ARBA" id="ARBA00022692"/>
    </source>
</evidence>
<keyword evidence="8" id="KW-1185">Reference proteome</keyword>
<dbReference type="Proteomes" id="UP000492821">
    <property type="component" value="Unassembled WGS sequence"/>
</dbReference>
<dbReference type="WBParaSite" id="Pan_g14668.t2">
    <property type="protein sequence ID" value="Pan_g14668.t2"/>
    <property type="gene ID" value="Pan_g14668"/>
</dbReference>
<evidence type="ECO:0000256" key="5">
    <source>
        <dbReference type="ARBA" id="ARBA00023136"/>
    </source>
</evidence>
<dbReference type="Gene3D" id="1.20.1050.10">
    <property type="match status" value="1"/>
</dbReference>
<keyword evidence="3" id="KW-0812">Transmembrane</keyword>
<reference evidence="8" key="1">
    <citation type="journal article" date="2013" name="Genetics">
        <title>The draft genome and transcriptome of Panagrellus redivivus are shaped by the harsh demands of a free-living lifestyle.</title>
        <authorList>
            <person name="Srinivasan J."/>
            <person name="Dillman A.R."/>
            <person name="Macchietto M.G."/>
            <person name="Heikkinen L."/>
            <person name="Lakso M."/>
            <person name="Fracchia K.M."/>
            <person name="Antoshechkin I."/>
            <person name="Mortazavi A."/>
            <person name="Wong G."/>
            <person name="Sternberg P.W."/>
        </authorList>
    </citation>
    <scope>NUCLEOTIDE SEQUENCE [LARGE SCALE GENOMIC DNA]</scope>
    <source>
        <strain evidence="8">MT8872</strain>
    </source>
</reference>